<evidence type="ECO:0000313" key="2">
    <source>
        <dbReference type="EMBL" id="KOO29040.1"/>
    </source>
</evidence>
<feature type="region of interest" description="Disordered" evidence="1">
    <location>
        <begin position="279"/>
        <end position="311"/>
    </location>
</feature>
<dbReference type="Proteomes" id="UP000037460">
    <property type="component" value="Unassembled WGS sequence"/>
</dbReference>
<organism evidence="2 3">
    <name type="scientific">Chrysochromulina tobinii</name>
    <dbReference type="NCBI Taxonomy" id="1460289"/>
    <lineage>
        <taxon>Eukaryota</taxon>
        <taxon>Haptista</taxon>
        <taxon>Haptophyta</taxon>
        <taxon>Prymnesiophyceae</taxon>
        <taxon>Prymnesiales</taxon>
        <taxon>Chrysochromulinaceae</taxon>
        <taxon>Chrysochromulina</taxon>
    </lineage>
</organism>
<evidence type="ECO:0000313" key="3">
    <source>
        <dbReference type="Proteomes" id="UP000037460"/>
    </source>
</evidence>
<gene>
    <name evidence="2" type="ORF">Ctob_003890</name>
</gene>
<feature type="compositionally biased region" description="Basic and acidic residues" evidence="1">
    <location>
        <begin position="463"/>
        <end position="477"/>
    </location>
</feature>
<feature type="region of interest" description="Disordered" evidence="1">
    <location>
        <begin position="369"/>
        <end position="388"/>
    </location>
</feature>
<proteinExistence type="predicted"/>
<comment type="caution">
    <text evidence="2">The sequence shown here is derived from an EMBL/GenBank/DDBJ whole genome shotgun (WGS) entry which is preliminary data.</text>
</comment>
<dbReference type="AlphaFoldDB" id="A0A0M0JRE9"/>
<accession>A0A0M0JRE9</accession>
<evidence type="ECO:0000256" key="1">
    <source>
        <dbReference type="SAM" id="MobiDB-lite"/>
    </source>
</evidence>
<protein>
    <submittedName>
        <fullName evidence="2">Uncharacterized protein</fullName>
    </submittedName>
</protein>
<feature type="compositionally biased region" description="Low complexity" evidence="1">
    <location>
        <begin position="279"/>
        <end position="288"/>
    </location>
</feature>
<keyword evidence="3" id="KW-1185">Reference proteome</keyword>
<sequence length="555" mass="60978">MDFFASMLPKEQPSSRTGSRQDMALSQPVARVHGEGRLPFADVEDDLRLDWQQLHMLSCEALLLCMPAQLHKLSERDNRALRHVLGHLLGVTPSTLPEVIAATLRLEGYDDPAHLEQLQPYLHYRLLLLVQKRPADFASPEAFCAWAERQIALTLAGLIGVEYTSLVRALHGCVWEAYASLEDEVATAAFEHRLELPYPISLKLYALLLLATFGDDGVPLDCTEAIVILLARVRRCLRVPIEVHRICLAEATFAMHRRHPESIDLAAALLRRLEQLPNNTAPLPNTAPRPHTAQSPNTAPHPGTPAHQGAVASVEARALDEICRCMRNHFSLLLGNFHSTLPTAPVALIQHMLDAYVHLYSAYLEPPEVPPEMPPEVTPSAAGSDAQHGADDLDAVALNAACVPLVVVDEAAIAWEEGVAERRGEHVHAEEEWEEGVVEVAADEELVKAAAADEEEACPRPQPSREDVEERHEDAEAAREAARAAKAASDDDVAERRVPWMSLPAWYDGEGLPNWGLVLGGPPPPVLEEVTALCRSSIRRCWLDLCGQVIASPCH</sequence>
<feature type="region of interest" description="Disordered" evidence="1">
    <location>
        <begin position="1"/>
        <end position="23"/>
    </location>
</feature>
<feature type="region of interest" description="Disordered" evidence="1">
    <location>
        <begin position="451"/>
        <end position="477"/>
    </location>
</feature>
<reference evidence="3" key="1">
    <citation type="journal article" date="2015" name="PLoS Genet.">
        <title>Genome Sequence and Transcriptome Analyses of Chrysochromulina tobin: Metabolic Tools for Enhanced Algal Fitness in the Prominent Order Prymnesiales (Haptophyceae).</title>
        <authorList>
            <person name="Hovde B.T."/>
            <person name="Deodato C.R."/>
            <person name="Hunsperger H.M."/>
            <person name="Ryken S.A."/>
            <person name="Yost W."/>
            <person name="Jha R.K."/>
            <person name="Patterson J."/>
            <person name="Monnat R.J. Jr."/>
            <person name="Barlow S.B."/>
            <person name="Starkenburg S.R."/>
            <person name="Cattolico R.A."/>
        </authorList>
    </citation>
    <scope>NUCLEOTIDE SEQUENCE</scope>
    <source>
        <strain evidence="3">CCMP291</strain>
    </source>
</reference>
<name>A0A0M0JRE9_9EUKA</name>
<dbReference type="EMBL" id="JWZX01002472">
    <property type="protein sequence ID" value="KOO29040.1"/>
    <property type="molecule type" value="Genomic_DNA"/>
</dbReference>